<feature type="domain" description="SbsA Ig-like" evidence="2">
    <location>
        <begin position="2"/>
        <end position="108"/>
    </location>
</feature>
<dbReference type="OrthoDB" id="9785394at2"/>
<dbReference type="AlphaFoldDB" id="A0A0B3XQW3"/>
<dbReference type="RefSeq" id="WP_039222000.1">
    <property type="nucleotide sequence ID" value="NZ_JWLW01000027.1"/>
</dbReference>
<organism evidence="3 4">
    <name type="scientific">Alteromonas marina</name>
    <dbReference type="NCBI Taxonomy" id="203795"/>
    <lineage>
        <taxon>Bacteria</taxon>
        <taxon>Pseudomonadati</taxon>
        <taxon>Pseudomonadota</taxon>
        <taxon>Gammaproteobacteria</taxon>
        <taxon>Alteromonadales</taxon>
        <taxon>Alteromonadaceae</taxon>
        <taxon>Alteromonas/Salinimonas group</taxon>
        <taxon>Alteromonas</taxon>
    </lineage>
</organism>
<feature type="domain" description="SbsA Ig-like" evidence="2">
    <location>
        <begin position="114"/>
        <end position="192"/>
    </location>
</feature>
<keyword evidence="4" id="KW-1185">Reference proteome</keyword>
<evidence type="ECO:0000313" key="3">
    <source>
        <dbReference type="EMBL" id="KHT50067.1"/>
    </source>
</evidence>
<dbReference type="InterPro" id="IPR032812">
    <property type="entry name" value="SbsA_Ig"/>
</dbReference>
<reference evidence="3 4" key="1">
    <citation type="submission" date="2014-12" db="EMBL/GenBank/DDBJ databases">
        <title>Genome sequencing of Alteromonas marina AD001.</title>
        <authorList>
            <person name="Adrian T.G.S."/>
            <person name="Chan K.G."/>
        </authorList>
    </citation>
    <scope>NUCLEOTIDE SEQUENCE [LARGE SCALE GENOMIC DNA]</scope>
    <source>
        <strain evidence="3 4">AD001</strain>
    </source>
</reference>
<proteinExistence type="predicted"/>
<sequence>DTQTGSLISYSPKNGATDVALNAVFTADFSERIDPTSLTSESFRLYNNTESRNEAATLSLSTDGKRVTLTPDALLEEGHRYTLYISWGTYLKDIAGNNVGSYHQYTFTAGDVEDAQAPSVLSNNLSQGLTDVPVNAPVRLLLNESLAAHCVNEETVSLHSSAGAVAGSVTLSSDRRTITFTPDAHLMAGENYE</sequence>
<keyword evidence="1" id="KW-0732">Signal</keyword>
<feature type="non-terminal residue" evidence="3">
    <location>
        <position position="1"/>
    </location>
</feature>
<name>A0A0B3XQW3_9ALTE</name>
<dbReference type="Pfam" id="PF13205">
    <property type="entry name" value="Big_5"/>
    <property type="match status" value="2"/>
</dbReference>
<dbReference type="Gene3D" id="2.60.40.1220">
    <property type="match status" value="1"/>
</dbReference>
<dbReference type="Proteomes" id="UP000031197">
    <property type="component" value="Unassembled WGS sequence"/>
</dbReference>
<comment type="caution">
    <text evidence="3">The sequence shown here is derived from an EMBL/GenBank/DDBJ whole genome shotgun (WGS) entry which is preliminary data.</text>
</comment>
<protein>
    <recommendedName>
        <fullName evidence="2">SbsA Ig-like domain-containing protein</fullName>
    </recommendedName>
</protein>
<evidence type="ECO:0000259" key="2">
    <source>
        <dbReference type="Pfam" id="PF13205"/>
    </source>
</evidence>
<evidence type="ECO:0000256" key="1">
    <source>
        <dbReference type="ARBA" id="ARBA00022729"/>
    </source>
</evidence>
<gene>
    <name evidence="3" type="ORF">RJ41_13930</name>
</gene>
<evidence type="ECO:0000313" key="4">
    <source>
        <dbReference type="Proteomes" id="UP000031197"/>
    </source>
</evidence>
<feature type="non-terminal residue" evidence="3">
    <location>
        <position position="193"/>
    </location>
</feature>
<dbReference type="InterPro" id="IPR014755">
    <property type="entry name" value="Cu-Rt/internalin_Ig-like"/>
</dbReference>
<accession>A0A0B3XQW3</accession>
<dbReference type="EMBL" id="JWLW01000027">
    <property type="protein sequence ID" value="KHT50067.1"/>
    <property type="molecule type" value="Genomic_DNA"/>
</dbReference>